<feature type="domain" description="Neurotransmitter-gated ion-channel transmembrane" evidence="2">
    <location>
        <begin position="114"/>
        <end position="207"/>
    </location>
</feature>
<dbReference type="Proteomes" id="UP000318571">
    <property type="component" value="Chromosome 5"/>
</dbReference>
<dbReference type="STRING" id="6832.A0A553PFN0"/>
<feature type="transmembrane region" description="Helical" evidence="1">
    <location>
        <begin position="111"/>
        <end position="130"/>
    </location>
</feature>
<dbReference type="GO" id="GO:0099095">
    <property type="term" value="F:ligand-gated monoatomic anion channel activity"/>
    <property type="evidence" value="ECO:0007669"/>
    <property type="project" value="UniProtKB-ARBA"/>
</dbReference>
<dbReference type="EMBL" id="VCGU01000004">
    <property type="protein sequence ID" value="TRY76479.1"/>
    <property type="molecule type" value="Genomic_DNA"/>
</dbReference>
<dbReference type="InterPro" id="IPR036719">
    <property type="entry name" value="Neuro-gated_channel_TM_sf"/>
</dbReference>
<proteinExistence type="predicted"/>
<organism evidence="3 4">
    <name type="scientific">Tigriopus californicus</name>
    <name type="common">Marine copepod</name>
    <dbReference type="NCBI Taxonomy" id="6832"/>
    <lineage>
        <taxon>Eukaryota</taxon>
        <taxon>Metazoa</taxon>
        <taxon>Ecdysozoa</taxon>
        <taxon>Arthropoda</taxon>
        <taxon>Crustacea</taxon>
        <taxon>Multicrustacea</taxon>
        <taxon>Hexanauplia</taxon>
        <taxon>Copepoda</taxon>
        <taxon>Harpacticoida</taxon>
        <taxon>Harpacticidae</taxon>
        <taxon>Tigriopus</taxon>
    </lineage>
</organism>
<feature type="transmembrane region" description="Helical" evidence="1">
    <location>
        <begin position="239"/>
        <end position="258"/>
    </location>
</feature>
<dbReference type="GO" id="GO:0005230">
    <property type="term" value="F:extracellular ligand-gated monoatomic ion channel activity"/>
    <property type="evidence" value="ECO:0007669"/>
    <property type="project" value="UniProtKB-ARBA"/>
</dbReference>
<dbReference type="Gene3D" id="1.20.58.390">
    <property type="entry name" value="Neurotransmitter-gated ion-channel transmembrane domain"/>
    <property type="match status" value="1"/>
</dbReference>
<dbReference type="PANTHER" id="PTHR18945">
    <property type="entry name" value="NEUROTRANSMITTER GATED ION CHANNEL"/>
    <property type="match status" value="1"/>
</dbReference>
<dbReference type="GO" id="GO:0016020">
    <property type="term" value="C:membrane"/>
    <property type="evidence" value="ECO:0007669"/>
    <property type="project" value="InterPro"/>
</dbReference>
<keyword evidence="4" id="KW-1185">Reference proteome</keyword>
<evidence type="ECO:0000259" key="2">
    <source>
        <dbReference type="Pfam" id="PF02932"/>
    </source>
</evidence>
<feature type="transmembrane region" description="Helical" evidence="1">
    <location>
        <begin position="137"/>
        <end position="157"/>
    </location>
</feature>
<evidence type="ECO:0000256" key="1">
    <source>
        <dbReference type="SAM" id="Phobius"/>
    </source>
</evidence>
<comment type="caution">
    <text evidence="3">The sequence shown here is derived from an EMBL/GenBank/DDBJ whole genome shotgun (WGS) entry which is preliminary data.</text>
</comment>
<name>A0A553PFN0_TIGCA</name>
<dbReference type="InterPro" id="IPR006029">
    <property type="entry name" value="Neurotrans-gated_channel_TM"/>
</dbReference>
<dbReference type="PRINTS" id="PR00253">
    <property type="entry name" value="GABAARECEPTR"/>
</dbReference>
<evidence type="ECO:0000313" key="3">
    <source>
        <dbReference type="EMBL" id="TRY76479.1"/>
    </source>
</evidence>
<dbReference type="SUPFAM" id="SSF90112">
    <property type="entry name" value="Neurotransmitter-gated ion-channel transmembrane pore"/>
    <property type="match status" value="1"/>
</dbReference>
<dbReference type="GO" id="GO:0004888">
    <property type="term" value="F:transmembrane signaling receptor activity"/>
    <property type="evidence" value="ECO:0007669"/>
    <property type="project" value="InterPro"/>
</dbReference>
<dbReference type="GO" id="GO:0005254">
    <property type="term" value="F:chloride channel activity"/>
    <property type="evidence" value="ECO:0007669"/>
    <property type="project" value="UniProtKB-ARBA"/>
</dbReference>
<sequence>MIIFKHDCCAYAIHHHNTWEIGKETGYHIRFEPGVGVDLPTSEVDIKSLQSENDLLATTISSKLEYSIRFGPLPQENQFSVTHALHKSNGSVQSQTGFQIHLERKMSTYIFNYYLPSGLFVIVSWMSYVIPPDSIPARITLIITTFLVLVNIATTAFSKFPISSEINPIQLWIMACLAFVFSTIIQFALILAYQRKVIRHTFVTRWKIKKQGICMRPMRDDMLGISELKMMILLMKIDGMCLTGSLVLFFAFNVYYWLY</sequence>
<keyword evidence="1" id="KW-0812">Transmembrane</keyword>
<keyword evidence="1" id="KW-0472">Membrane</keyword>
<dbReference type="AlphaFoldDB" id="A0A553PFN0"/>
<dbReference type="InterPro" id="IPR006028">
    <property type="entry name" value="GABAA/Glycine_rcpt"/>
</dbReference>
<dbReference type="InterPro" id="IPR038050">
    <property type="entry name" value="Neuro_actylchol_rec"/>
</dbReference>
<protein>
    <recommendedName>
        <fullName evidence="2">Neurotransmitter-gated ion-channel transmembrane domain-containing protein</fullName>
    </recommendedName>
</protein>
<gene>
    <name evidence="3" type="ORF">TCAL_17001</name>
</gene>
<keyword evidence="1" id="KW-1133">Transmembrane helix</keyword>
<evidence type="ECO:0000313" key="4">
    <source>
        <dbReference type="Proteomes" id="UP000318571"/>
    </source>
</evidence>
<feature type="transmembrane region" description="Helical" evidence="1">
    <location>
        <begin position="169"/>
        <end position="193"/>
    </location>
</feature>
<dbReference type="Pfam" id="PF02932">
    <property type="entry name" value="Neur_chan_memb"/>
    <property type="match status" value="1"/>
</dbReference>
<dbReference type="InterPro" id="IPR006201">
    <property type="entry name" value="Neur_channel"/>
</dbReference>
<accession>A0A553PFN0</accession>
<reference evidence="3 4" key="1">
    <citation type="journal article" date="2018" name="Nat. Ecol. Evol.">
        <title>Genomic signatures of mitonuclear coevolution across populations of Tigriopus californicus.</title>
        <authorList>
            <person name="Barreto F.S."/>
            <person name="Watson E.T."/>
            <person name="Lima T.G."/>
            <person name="Willett C.S."/>
            <person name="Edmands S."/>
            <person name="Li W."/>
            <person name="Burton R.S."/>
        </authorList>
    </citation>
    <scope>NUCLEOTIDE SEQUENCE [LARGE SCALE GENOMIC DNA]</scope>
    <source>
        <strain evidence="3 4">San Diego</strain>
    </source>
</reference>